<gene>
    <name evidence="2" type="ORF">H9L06_05610</name>
</gene>
<name>A0A7G9S7D0_9MICO</name>
<organism evidence="2 3">
    <name type="scientific">Leucobacter denitrificans</name>
    <dbReference type="NCBI Taxonomy" id="683042"/>
    <lineage>
        <taxon>Bacteria</taxon>
        <taxon>Bacillati</taxon>
        <taxon>Actinomycetota</taxon>
        <taxon>Actinomycetes</taxon>
        <taxon>Micrococcales</taxon>
        <taxon>Microbacteriaceae</taxon>
        <taxon>Leucobacter</taxon>
    </lineage>
</organism>
<dbReference type="Proteomes" id="UP000515934">
    <property type="component" value="Chromosome"/>
</dbReference>
<protein>
    <recommendedName>
        <fullName evidence="4">PilN domain-containing protein</fullName>
    </recommendedName>
</protein>
<dbReference type="AlphaFoldDB" id="A0A7G9S7D0"/>
<dbReference type="RefSeq" id="WP_187556212.1">
    <property type="nucleotide sequence ID" value="NZ_CP060716.1"/>
</dbReference>
<feature type="transmembrane region" description="Helical" evidence="1">
    <location>
        <begin position="37"/>
        <end position="58"/>
    </location>
</feature>
<evidence type="ECO:0008006" key="4">
    <source>
        <dbReference type="Google" id="ProtNLM"/>
    </source>
</evidence>
<evidence type="ECO:0000313" key="2">
    <source>
        <dbReference type="EMBL" id="QNN63755.1"/>
    </source>
</evidence>
<evidence type="ECO:0000313" key="3">
    <source>
        <dbReference type="Proteomes" id="UP000515934"/>
    </source>
</evidence>
<sequence>MSKKSRQLPVFGGTPKANLLPMQQRAEIIHDRTLPKLLIAVLSVGIVAVALVMAGMWFTGHADTKLSQAQQATEELNLAFAEHSELHHTRQDIEMISKFLEESDAGQALYVEVFERVRGVLPEASTVQDFQAAPALSDAAVSLCGTGAFAVTVTAQLSSIAEASAFVGSLSGLEASVCAELTSLSSGAAEAPVIATVQVMFDDTLAGPRSDEETP</sequence>
<proteinExistence type="predicted"/>
<dbReference type="KEGG" id="ldn:H9L06_05610"/>
<reference evidence="2 3" key="1">
    <citation type="submission" date="2020-08" db="EMBL/GenBank/DDBJ databases">
        <title>Genome sequence of Leucobacter denitrificans KACC 14055T.</title>
        <authorList>
            <person name="Hyun D.-W."/>
            <person name="Bae J.-W."/>
        </authorList>
    </citation>
    <scope>NUCLEOTIDE SEQUENCE [LARGE SCALE GENOMIC DNA]</scope>
    <source>
        <strain evidence="2 3">KACC 14055</strain>
    </source>
</reference>
<accession>A0A7G9S7D0</accession>
<keyword evidence="1" id="KW-0472">Membrane</keyword>
<keyword evidence="1" id="KW-1133">Transmembrane helix</keyword>
<evidence type="ECO:0000256" key="1">
    <source>
        <dbReference type="SAM" id="Phobius"/>
    </source>
</evidence>
<keyword evidence="3" id="KW-1185">Reference proteome</keyword>
<dbReference type="EMBL" id="CP060716">
    <property type="protein sequence ID" value="QNN63755.1"/>
    <property type="molecule type" value="Genomic_DNA"/>
</dbReference>
<keyword evidence="1" id="KW-0812">Transmembrane</keyword>